<dbReference type="InterPro" id="IPR027417">
    <property type="entry name" value="P-loop_NTPase"/>
</dbReference>
<dbReference type="PANTHER" id="PTHR10622:SF13">
    <property type="entry name" value="NACHT DOMAIN-CONTAINING PROTEIN"/>
    <property type="match status" value="1"/>
</dbReference>
<keyword evidence="6" id="KW-1185">Reference proteome</keyword>
<feature type="domain" description="Heterokaryon incompatibility" evidence="4">
    <location>
        <begin position="26"/>
        <end position="117"/>
    </location>
</feature>
<feature type="compositionally biased region" description="Basic residues" evidence="2">
    <location>
        <begin position="1064"/>
        <end position="1075"/>
    </location>
</feature>
<evidence type="ECO:0000259" key="4">
    <source>
        <dbReference type="Pfam" id="PF06985"/>
    </source>
</evidence>
<dbReference type="AlphaFoldDB" id="A0AAJ0G2S9"/>
<dbReference type="InterPro" id="IPR011990">
    <property type="entry name" value="TPR-like_helical_dom_sf"/>
</dbReference>
<dbReference type="EMBL" id="JASWJB010000032">
    <property type="protein sequence ID" value="KAK2608781.1"/>
    <property type="molecule type" value="Genomic_DNA"/>
</dbReference>
<comment type="caution">
    <text evidence="5">The sequence shown here is derived from an EMBL/GenBank/DDBJ whole genome shotgun (WGS) entry which is preliminary data.</text>
</comment>
<evidence type="ECO:0000256" key="1">
    <source>
        <dbReference type="PROSITE-ProRule" id="PRU00339"/>
    </source>
</evidence>
<dbReference type="PROSITE" id="PS50005">
    <property type="entry name" value="TPR"/>
    <property type="match status" value="7"/>
</dbReference>
<proteinExistence type="predicted"/>
<evidence type="ECO:0000313" key="5">
    <source>
        <dbReference type="EMBL" id="KAK2608781.1"/>
    </source>
</evidence>
<feature type="region of interest" description="Disordered" evidence="2">
    <location>
        <begin position="1053"/>
        <end position="1075"/>
    </location>
</feature>
<dbReference type="PANTHER" id="PTHR10622">
    <property type="entry name" value="HET DOMAIN-CONTAINING PROTEIN"/>
    <property type="match status" value="1"/>
</dbReference>
<feature type="repeat" description="TPR" evidence="1">
    <location>
        <begin position="771"/>
        <end position="804"/>
    </location>
</feature>
<dbReference type="Pfam" id="PF13424">
    <property type="entry name" value="TPR_12"/>
    <property type="match status" value="3"/>
</dbReference>
<dbReference type="Gene3D" id="1.25.40.10">
    <property type="entry name" value="Tetratricopeptide repeat domain"/>
    <property type="match status" value="3"/>
</dbReference>
<dbReference type="InterPro" id="IPR010730">
    <property type="entry name" value="HET"/>
</dbReference>
<feature type="domain" description="NB-ARC" evidence="3">
    <location>
        <begin position="273"/>
        <end position="422"/>
    </location>
</feature>
<feature type="repeat" description="TPR" evidence="1">
    <location>
        <begin position="897"/>
        <end position="930"/>
    </location>
</feature>
<name>A0AAJ0G2S9_9HYPO</name>
<feature type="compositionally biased region" description="Low complexity" evidence="2">
    <location>
        <begin position="1054"/>
        <end position="1063"/>
    </location>
</feature>
<dbReference type="Pfam" id="PF06985">
    <property type="entry name" value="HET"/>
    <property type="match status" value="1"/>
</dbReference>
<feature type="repeat" description="TPR" evidence="1">
    <location>
        <begin position="939"/>
        <end position="972"/>
    </location>
</feature>
<dbReference type="GO" id="GO:0043531">
    <property type="term" value="F:ADP binding"/>
    <property type="evidence" value="ECO:0007669"/>
    <property type="project" value="InterPro"/>
</dbReference>
<organism evidence="5 6">
    <name type="scientific">Conoideocrella luteorostrata</name>
    <dbReference type="NCBI Taxonomy" id="1105319"/>
    <lineage>
        <taxon>Eukaryota</taxon>
        <taxon>Fungi</taxon>
        <taxon>Dikarya</taxon>
        <taxon>Ascomycota</taxon>
        <taxon>Pezizomycotina</taxon>
        <taxon>Sordariomycetes</taxon>
        <taxon>Hypocreomycetidae</taxon>
        <taxon>Hypocreales</taxon>
        <taxon>Clavicipitaceae</taxon>
        <taxon>Conoideocrella</taxon>
    </lineage>
</organism>
<dbReference type="InterPro" id="IPR002182">
    <property type="entry name" value="NB-ARC"/>
</dbReference>
<evidence type="ECO:0000313" key="6">
    <source>
        <dbReference type="Proteomes" id="UP001251528"/>
    </source>
</evidence>
<evidence type="ECO:0000256" key="2">
    <source>
        <dbReference type="SAM" id="MobiDB-lite"/>
    </source>
</evidence>
<feature type="repeat" description="TPR" evidence="1">
    <location>
        <begin position="712"/>
        <end position="745"/>
    </location>
</feature>
<feature type="repeat" description="TPR" evidence="1">
    <location>
        <begin position="670"/>
        <end position="703"/>
    </location>
</feature>
<dbReference type="InterPro" id="IPR019734">
    <property type="entry name" value="TPR_rpt"/>
</dbReference>
<sequence>MRLLNRDHEGKYSLKQYFPTDQVPQYAILSHTWGSDEVVFADLAKPSAEWRRKAGYRKIEFCAGQAERHGLQFFWVDTCCIDKSDSIELQTAINSMFRWYRDAKRCYVYLSDVSNPTASSQQSIYQWDRAFRDSKWFTRGWTLQELIAPKAVDFYSKEGAWLGDKHSLEPIVRDITGIPASALRGTPLSNFPILEREAWVRDRQTTYEEDMAYSLLGIFDVHMPLIYGEGREKAMGRLQEEARRIVKGARTNDFSITFSLFKVPEIQYFVAREKEISEVRELLRTDGSRRAVTLQGLGGIGKTQLAVEYAKRYRDEYSAIFWFNIKDKASILQSFTKVASQILQEHPNASGLSALNLQQNPNEVVEAVRIWLSLSGNTRWLIVFDNYDNPSLNDHIGININNFLPTAYQGSIIITTRLSQVDIGHSVRIRKLESMEDSLKILSLTSCRGGLHIDINAKKLIEKLDGLPLALVTAGTYLKRVPISLIDYLRYYEKSWARLHMNIPRLGSYEDRTLCSTWKISYEQVQEQNPLAAHLLQWWAYFNNEDIWFELLQPVDKDGPAWIYDLADELTFNKAMGTLYDYGFVEHTLYTSSSDLIESRGYSIHSCLHAWTLHILNQKSDGYLQKLAIKCVASRVPSQDENQFWLLKRRLLLHALVSCAIIQNNDEGLDRAFHRLGNLFMDQDKLQEAEEMYLRALQGFEKTWGPDHTSTLDTVYSLGILYKNQGKLQEAEEMFLRALQGKEKAWGPDHTLTLDTVNSLGVLYANQGKLQEAEEILGVLYMDQDKLQEAEEMYLRALQGKEKALGPDHTLTLDTVNSLGVLYANQGKLQEAKEMFLRALQGKEKAWGPDHTSTLATVNSLGVLYMDQDKLQEAEEMYLRALQGKEKALGPDHTSTLATVNNLGILYANQGKLQEAEEMYLRALQGYEKAWGPDHTLTLDTVRSLGILYANQGKLQEAEEMFLRALQGYEKAIGSQNILRYRRAITTTWNLGVLLLIQGNFIEAKRYHQRAHKELMELLGPSHKDVQSQQSALLDLYCAIEGGSMSIVGADMPTATQTQTRTRTQARKNRRRDIL</sequence>
<dbReference type="SMART" id="SM00028">
    <property type="entry name" value="TPR"/>
    <property type="match status" value="8"/>
</dbReference>
<dbReference type="Gene3D" id="3.40.50.300">
    <property type="entry name" value="P-loop containing nucleotide triphosphate hydrolases"/>
    <property type="match status" value="1"/>
</dbReference>
<dbReference type="SUPFAM" id="SSF52540">
    <property type="entry name" value="P-loop containing nucleoside triphosphate hydrolases"/>
    <property type="match status" value="1"/>
</dbReference>
<feature type="repeat" description="TPR" evidence="1">
    <location>
        <begin position="813"/>
        <end position="846"/>
    </location>
</feature>
<dbReference type="Pfam" id="PF00931">
    <property type="entry name" value="NB-ARC"/>
    <property type="match status" value="1"/>
</dbReference>
<gene>
    <name evidence="5" type="ORF">QQS21_002638</name>
</gene>
<accession>A0AAJ0G2S9</accession>
<dbReference type="SUPFAM" id="SSF48452">
    <property type="entry name" value="TPR-like"/>
    <property type="match status" value="2"/>
</dbReference>
<protein>
    <submittedName>
        <fullName evidence="5">Uncharacterized protein</fullName>
    </submittedName>
</protein>
<feature type="repeat" description="TPR" evidence="1">
    <location>
        <begin position="855"/>
        <end position="888"/>
    </location>
</feature>
<evidence type="ECO:0000259" key="3">
    <source>
        <dbReference type="Pfam" id="PF00931"/>
    </source>
</evidence>
<dbReference type="Proteomes" id="UP001251528">
    <property type="component" value="Unassembled WGS sequence"/>
</dbReference>
<dbReference type="Pfam" id="PF13374">
    <property type="entry name" value="TPR_10"/>
    <property type="match status" value="1"/>
</dbReference>
<reference evidence="5" key="1">
    <citation type="submission" date="2023-06" db="EMBL/GenBank/DDBJ databases">
        <title>Conoideocrella luteorostrata (Hypocreales: Clavicipitaceae), a potential biocontrol fungus for elongate hemlock scale in United States Christmas tree production areas.</title>
        <authorList>
            <person name="Barrett H."/>
            <person name="Lovett B."/>
            <person name="Macias A.M."/>
            <person name="Stajich J.E."/>
            <person name="Kasson M.T."/>
        </authorList>
    </citation>
    <scope>NUCLEOTIDE SEQUENCE</scope>
    <source>
        <strain evidence="5">ARSEF 14590</strain>
    </source>
</reference>
<keyword evidence="1" id="KW-0802">TPR repeat</keyword>